<dbReference type="SMART" id="SM00388">
    <property type="entry name" value="HisKA"/>
    <property type="match status" value="1"/>
</dbReference>
<feature type="domain" description="Histidine kinase" evidence="15">
    <location>
        <begin position="214"/>
        <end position="427"/>
    </location>
</feature>
<feature type="transmembrane region" description="Helical" evidence="14">
    <location>
        <begin position="135"/>
        <end position="153"/>
    </location>
</feature>
<dbReference type="GO" id="GO:0000155">
    <property type="term" value="F:phosphorelay sensor kinase activity"/>
    <property type="evidence" value="ECO:0007669"/>
    <property type="project" value="InterPro"/>
</dbReference>
<evidence type="ECO:0000313" key="16">
    <source>
        <dbReference type="EMBL" id="HIU40093.1"/>
    </source>
</evidence>
<dbReference type="Gene3D" id="3.30.565.10">
    <property type="entry name" value="Histidine kinase-like ATPase, C-terminal domain"/>
    <property type="match status" value="1"/>
</dbReference>
<gene>
    <name evidence="16" type="ORF">IAB68_02180</name>
</gene>
<dbReference type="InterPro" id="IPR036097">
    <property type="entry name" value="HisK_dim/P_sf"/>
</dbReference>
<protein>
    <recommendedName>
        <fullName evidence="3">histidine kinase</fullName>
        <ecNumber evidence="3">2.7.13.3</ecNumber>
    </recommendedName>
</protein>
<name>A0A9D1LGT5_9FIRM</name>
<dbReference type="SUPFAM" id="SSF47384">
    <property type="entry name" value="Homodimeric domain of signal transducing histidine kinase"/>
    <property type="match status" value="1"/>
</dbReference>
<dbReference type="PANTHER" id="PTHR45528:SF1">
    <property type="entry name" value="SENSOR HISTIDINE KINASE CPXA"/>
    <property type="match status" value="1"/>
</dbReference>
<evidence type="ECO:0000256" key="7">
    <source>
        <dbReference type="ARBA" id="ARBA00022692"/>
    </source>
</evidence>
<keyword evidence="5" id="KW-0597">Phosphoprotein</keyword>
<sequence length="427" mass="48171">MKRWSSKTVTLLIVIILLAVNSGFLFSYYNFYLSDKITSDMVSAKDKNHESISIITKSIEGKSFDDALDLIKLYIDNNGGYIILKDINGKTIYTNNKDISKLFSSTATINIAGSDYELTYSNVLVTPGNNLVRNFVLYEIIIVSCVIIMLFFISSKQLINPIDTITKDINAYKFGKRPFKRKMPKNMQQIQNAFVDMVDSLELEKENQNQIIASISHDIKTPLTSVIGYADRLKNSNLSEDKKQKYVDKIYNKALTMKAVLEEFDDYQSCNIKETLKLEKVTIKSILEYVKKDFEDDLLDKKIKLSIKTNCNEKSVNVDLVKLKRVFSNVITNSVTHFKGNEGVINVNITSQANLIRFEIADNGGGIADEKDLKRIFEPLYTSDPSRKISGLGLSICKQIISSLDGRIYAKNNSIGGLSIVFVLPKA</sequence>
<keyword evidence="9 16" id="KW-0418">Kinase</keyword>
<organism evidence="16 17">
    <name type="scientific">Candidatus Aphodocola excrementigallinarum</name>
    <dbReference type="NCBI Taxonomy" id="2840670"/>
    <lineage>
        <taxon>Bacteria</taxon>
        <taxon>Bacillati</taxon>
        <taxon>Bacillota</taxon>
        <taxon>Bacilli</taxon>
        <taxon>Candidatus Aphodocola</taxon>
    </lineage>
</organism>
<evidence type="ECO:0000259" key="15">
    <source>
        <dbReference type="PROSITE" id="PS50109"/>
    </source>
</evidence>
<feature type="transmembrane region" description="Helical" evidence="14">
    <location>
        <begin position="9"/>
        <end position="31"/>
    </location>
</feature>
<evidence type="ECO:0000256" key="8">
    <source>
        <dbReference type="ARBA" id="ARBA00022741"/>
    </source>
</evidence>
<evidence type="ECO:0000256" key="1">
    <source>
        <dbReference type="ARBA" id="ARBA00000085"/>
    </source>
</evidence>
<dbReference type="PANTHER" id="PTHR45528">
    <property type="entry name" value="SENSOR HISTIDINE KINASE CPXA"/>
    <property type="match status" value="1"/>
</dbReference>
<dbReference type="InterPro" id="IPR005467">
    <property type="entry name" value="His_kinase_dom"/>
</dbReference>
<comment type="subcellular location">
    <subcellularLocation>
        <location evidence="2">Cell membrane</location>
        <topology evidence="2">Multi-pass membrane protein</topology>
    </subcellularLocation>
</comment>
<dbReference type="SMART" id="SM00387">
    <property type="entry name" value="HATPase_c"/>
    <property type="match status" value="1"/>
</dbReference>
<dbReference type="GO" id="GO:0005524">
    <property type="term" value="F:ATP binding"/>
    <property type="evidence" value="ECO:0007669"/>
    <property type="project" value="UniProtKB-KW"/>
</dbReference>
<dbReference type="InterPro" id="IPR050398">
    <property type="entry name" value="HssS/ArlS-like"/>
</dbReference>
<evidence type="ECO:0000256" key="4">
    <source>
        <dbReference type="ARBA" id="ARBA00022475"/>
    </source>
</evidence>
<evidence type="ECO:0000256" key="9">
    <source>
        <dbReference type="ARBA" id="ARBA00022777"/>
    </source>
</evidence>
<dbReference type="EC" id="2.7.13.3" evidence="3"/>
<dbReference type="Gene3D" id="1.10.287.130">
    <property type="match status" value="1"/>
</dbReference>
<dbReference type="Proteomes" id="UP000824074">
    <property type="component" value="Unassembled WGS sequence"/>
</dbReference>
<evidence type="ECO:0000256" key="13">
    <source>
        <dbReference type="ARBA" id="ARBA00023136"/>
    </source>
</evidence>
<dbReference type="PROSITE" id="PS50109">
    <property type="entry name" value="HIS_KIN"/>
    <property type="match status" value="1"/>
</dbReference>
<evidence type="ECO:0000256" key="12">
    <source>
        <dbReference type="ARBA" id="ARBA00023012"/>
    </source>
</evidence>
<accession>A0A9D1LGT5</accession>
<dbReference type="PRINTS" id="PR00344">
    <property type="entry name" value="BCTRLSENSOR"/>
</dbReference>
<dbReference type="InterPro" id="IPR036890">
    <property type="entry name" value="HATPase_C_sf"/>
</dbReference>
<dbReference type="GO" id="GO:0005886">
    <property type="term" value="C:plasma membrane"/>
    <property type="evidence" value="ECO:0007669"/>
    <property type="project" value="UniProtKB-SubCell"/>
</dbReference>
<keyword evidence="10" id="KW-0067">ATP-binding</keyword>
<reference evidence="16" key="1">
    <citation type="submission" date="2020-10" db="EMBL/GenBank/DDBJ databases">
        <authorList>
            <person name="Gilroy R."/>
        </authorList>
    </citation>
    <scope>NUCLEOTIDE SEQUENCE</scope>
    <source>
        <strain evidence="16">CHK193-30670</strain>
    </source>
</reference>
<keyword evidence="4" id="KW-1003">Cell membrane</keyword>
<keyword evidence="13 14" id="KW-0472">Membrane</keyword>
<evidence type="ECO:0000256" key="10">
    <source>
        <dbReference type="ARBA" id="ARBA00022840"/>
    </source>
</evidence>
<dbReference type="CDD" id="cd00082">
    <property type="entry name" value="HisKA"/>
    <property type="match status" value="1"/>
</dbReference>
<keyword evidence="8" id="KW-0547">Nucleotide-binding</keyword>
<dbReference type="Pfam" id="PF00512">
    <property type="entry name" value="HisKA"/>
    <property type="match status" value="1"/>
</dbReference>
<evidence type="ECO:0000256" key="6">
    <source>
        <dbReference type="ARBA" id="ARBA00022679"/>
    </source>
</evidence>
<dbReference type="InterPro" id="IPR003661">
    <property type="entry name" value="HisK_dim/P_dom"/>
</dbReference>
<proteinExistence type="predicted"/>
<evidence type="ECO:0000256" key="14">
    <source>
        <dbReference type="SAM" id="Phobius"/>
    </source>
</evidence>
<dbReference type="InterPro" id="IPR004358">
    <property type="entry name" value="Sig_transdc_His_kin-like_C"/>
</dbReference>
<keyword evidence="7 14" id="KW-0812">Transmembrane</keyword>
<comment type="caution">
    <text evidence="16">The sequence shown here is derived from an EMBL/GenBank/DDBJ whole genome shotgun (WGS) entry which is preliminary data.</text>
</comment>
<dbReference type="SUPFAM" id="SSF55874">
    <property type="entry name" value="ATPase domain of HSP90 chaperone/DNA topoisomerase II/histidine kinase"/>
    <property type="match status" value="1"/>
</dbReference>
<evidence type="ECO:0000256" key="11">
    <source>
        <dbReference type="ARBA" id="ARBA00022989"/>
    </source>
</evidence>
<dbReference type="InterPro" id="IPR003594">
    <property type="entry name" value="HATPase_dom"/>
</dbReference>
<keyword evidence="6" id="KW-0808">Transferase</keyword>
<evidence type="ECO:0000313" key="17">
    <source>
        <dbReference type="Proteomes" id="UP000824074"/>
    </source>
</evidence>
<evidence type="ECO:0000256" key="2">
    <source>
        <dbReference type="ARBA" id="ARBA00004651"/>
    </source>
</evidence>
<dbReference type="EMBL" id="DVMT01000021">
    <property type="protein sequence ID" value="HIU40093.1"/>
    <property type="molecule type" value="Genomic_DNA"/>
</dbReference>
<evidence type="ECO:0000256" key="5">
    <source>
        <dbReference type="ARBA" id="ARBA00022553"/>
    </source>
</evidence>
<comment type="catalytic activity">
    <reaction evidence="1">
        <text>ATP + protein L-histidine = ADP + protein N-phospho-L-histidine.</text>
        <dbReference type="EC" id="2.7.13.3"/>
    </reaction>
</comment>
<dbReference type="AlphaFoldDB" id="A0A9D1LGT5"/>
<keyword evidence="11 14" id="KW-1133">Transmembrane helix</keyword>
<evidence type="ECO:0000256" key="3">
    <source>
        <dbReference type="ARBA" id="ARBA00012438"/>
    </source>
</evidence>
<keyword evidence="12" id="KW-0902">Two-component regulatory system</keyword>
<dbReference type="Pfam" id="PF02518">
    <property type="entry name" value="HATPase_c"/>
    <property type="match status" value="1"/>
</dbReference>
<reference evidence="16" key="2">
    <citation type="journal article" date="2021" name="PeerJ">
        <title>Extensive microbial diversity within the chicken gut microbiome revealed by metagenomics and culture.</title>
        <authorList>
            <person name="Gilroy R."/>
            <person name="Ravi A."/>
            <person name="Getino M."/>
            <person name="Pursley I."/>
            <person name="Horton D.L."/>
            <person name="Alikhan N.F."/>
            <person name="Baker D."/>
            <person name="Gharbi K."/>
            <person name="Hall N."/>
            <person name="Watson M."/>
            <person name="Adriaenssens E.M."/>
            <person name="Foster-Nyarko E."/>
            <person name="Jarju S."/>
            <person name="Secka A."/>
            <person name="Antonio M."/>
            <person name="Oren A."/>
            <person name="Chaudhuri R.R."/>
            <person name="La Ragione R."/>
            <person name="Hildebrand F."/>
            <person name="Pallen M.J."/>
        </authorList>
    </citation>
    <scope>NUCLEOTIDE SEQUENCE</scope>
    <source>
        <strain evidence="16">CHK193-30670</strain>
    </source>
</reference>